<evidence type="ECO:0000256" key="4">
    <source>
        <dbReference type="SAM" id="SignalP"/>
    </source>
</evidence>
<dbReference type="EMBL" id="JAMQOL010000010">
    <property type="protein sequence ID" value="MCM4077766.1"/>
    <property type="molecule type" value="Genomic_DNA"/>
</dbReference>
<keyword evidence="3" id="KW-0812">Transmembrane</keyword>
<evidence type="ECO:0000256" key="1">
    <source>
        <dbReference type="ARBA" id="ARBA00022729"/>
    </source>
</evidence>
<keyword evidence="1 4" id="KW-0732">Signal</keyword>
<evidence type="ECO:0000259" key="5">
    <source>
        <dbReference type="Pfam" id="PF03067"/>
    </source>
</evidence>
<feature type="region of interest" description="Disordered" evidence="2">
    <location>
        <begin position="24"/>
        <end position="44"/>
    </location>
</feature>
<gene>
    <name evidence="6" type="ORF">LXN57_09320</name>
</gene>
<feature type="transmembrane region" description="Helical" evidence="3">
    <location>
        <begin position="264"/>
        <end position="289"/>
    </location>
</feature>
<keyword evidence="6" id="KW-0560">Oxidoreductase</keyword>
<evidence type="ECO:0000256" key="3">
    <source>
        <dbReference type="SAM" id="Phobius"/>
    </source>
</evidence>
<keyword evidence="6" id="KW-0503">Monooxygenase</keyword>
<proteinExistence type="predicted"/>
<accession>A0ABT0XVD8</accession>
<dbReference type="GO" id="GO:0004497">
    <property type="term" value="F:monooxygenase activity"/>
    <property type="evidence" value="ECO:0007669"/>
    <property type="project" value="UniProtKB-KW"/>
</dbReference>
<organism evidence="6 7">
    <name type="scientific">Paractinoplanes hotanensis</name>
    <dbReference type="NCBI Taxonomy" id="2906497"/>
    <lineage>
        <taxon>Bacteria</taxon>
        <taxon>Bacillati</taxon>
        <taxon>Actinomycetota</taxon>
        <taxon>Actinomycetes</taxon>
        <taxon>Micromonosporales</taxon>
        <taxon>Micromonosporaceae</taxon>
        <taxon>Paractinoplanes</taxon>
    </lineage>
</organism>
<dbReference type="SUPFAM" id="SSF81296">
    <property type="entry name" value="E set domains"/>
    <property type="match status" value="1"/>
</dbReference>
<dbReference type="PANTHER" id="PTHR34823">
    <property type="entry name" value="GLCNAC-BINDING PROTEIN A"/>
    <property type="match status" value="1"/>
</dbReference>
<dbReference type="PANTHER" id="PTHR34823:SF1">
    <property type="entry name" value="CHITIN-BINDING TYPE-4 DOMAIN-CONTAINING PROTEIN"/>
    <property type="match status" value="1"/>
</dbReference>
<keyword evidence="3" id="KW-1133">Transmembrane helix</keyword>
<dbReference type="InterPro" id="IPR004302">
    <property type="entry name" value="Cellulose/chitin-bd_N"/>
</dbReference>
<dbReference type="Gene3D" id="2.70.50.50">
    <property type="entry name" value="chitin-binding protein cbp21"/>
    <property type="match status" value="1"/>
</dbReference>
<dbReference type="CDD" id="cd21177">
    <property type="entry name" value="LPMO_AA10"/>
    <property type="match status" value="1"/>
</dbReference>
<dbReference type="InterPro" id="IPR051024">
    <property type="entry name" value="GlcNAc_Chitin_IntDeg"/>
</dbReference>
<feature type="signal peptide" evidence="4">
    <location>
        <begin position="1"/>
        <end position="26"/>
    </location>
</feature>
<dbReference type="Pfam" id="PF03067">
    <property type="entry name" value="LPMO_10"/>
    <property type="match status" value="1"/>
</dbReference>
<keyword evidence="7" id="KW-1185">Reference proteome</keyword>
<keyword evidence="3" id="KW-0472">Membrane</keyword>
<dbReference type="RefSeq" id="WP_251797612.1">
    <property type="nucleotide sequence ID" value="NZ_JAMQOL010000010.1"/>
</dbReference>
<evidence type="ECO:0000256" key="2">
    <source>
        <dbReference type="SAM" id="MobiDB-lite"/>
    </source>
</evidence>
<dbReference type="InterPro" id="IPR014756">
    <property type="entry name" value="Ig_E-set"/>
</dbReference>
<feature type="domain" description="Chitin-binding type-4" evidence="5">
    <location>
        <begin position="27"/>
        <end position="202"/>
    </location>
</feature>
<comment type="caution">
    <text evidence="6">The sequence shown here is derived from an EMBL/GenBank/DDBJ whole genome shotgun (WGS) entry which is preliminary data.</text>
</comment>
<evidence type="ECO:0000313" key="6">
    <source>
        <dbReference type="EMBL" id="MCM4077766.1"/>
    </source>
</evidence>
<dbReference type="Proteomes" id="UP001523216">
    <property type="component" value="Unassembled WGS sequence"/>
</dbReference>
<feature type="compositionally biased region" description="Polar residues" evidence="2">
    <location>
        <begin position="29"/>
        <end position="44"/>
    </location>
</feature>
<feature type="chain" id="PRO_5045169802" evidence="4">
    <location>
        <begin position="27"/>
        <end position="296"/>
    </location>
</feature>
<reference evidence="6 7" key="1">
    <citation type="submission" date="2022-06" db="EMBL/GenBank/DDBJ databases">
        <title>Actinoplanes abujensis sp. nov., isolated from Nigerian arid soil.</title>
        <authorList>
            <person name="Ding P."/>
        </authorList>
    </citation>
    <scope>NUCLEOTIDE SEQUENCE [LARGE SCALE GENOMIC DNA]</scope>
    <source>
        <strain evidence="7">TRM88002</strain>
    </source>
</reference>
<name>A0ABT0XVD8_9ACTN</name>
<sequence length="296" mass="30913">MRIHRLAAAALAVTAAAALAPARAEAHGSPTTPISRTTACASGGQRTDSAACEAARKANGRSFGTFDNLRIAAVNGKDRQVVPDGKLCSGGLAAFRGLDLPRDDFPATKVTAGRTLTIRYRATIPHAGEFRIFLTKPTYDPSRRLTWADLGSKPLAAVTDPALEDGAYELKAKLPQRAGRHILYIVWETSSTPDTYYSCSDLSFPAAGKPAVVTKAAKPPKTKATTSAAPAIVKATSKPSAATTSPAPVPQAIQPVSDNSQVTLGHWVVAGALVVGVGAAVWAGLGGILRRRRENR</sequence>
<protein>
    <submittedName>
        <fullName evidence="6">Lytic polysaccharide monooxygenase</fullName>
    </submittedName>
</protein>
<evidence type="ECO:0000313" key="7">
    <source>
        <dbReference type="Proteomes" id="UP001523216"/>
    </source>
</evidence>